<name>D8LZ57_BLAHO</name>
<evidence type="ECO:0000313" key="15">
    <source>
        <dbReference type="EMBL" id="CBK21096.2"/>
    </source>
</evidence>
<evidence type="ECO:0000256" key="4">
    <source>
        <dbReference type="ARBA" id="ARBA00022490"/>
    </source>
</evidence>
<dbReference type="RefSeq" id="XP_012895144.1">
    <property type="nucleotide sequence ID" value="XM_013039690.1"/>
</dbReference>
<feature type="domain" description="TGS" evidence="14">
    <location>
        <begin position="103"/>
        <end position="193"/>
    </location>
</feature>
<dbReference type="CDD" id="cd01667">
    <property type="entry name" value="TGS_ThrRS"/>
    <property type="match status" value="1"/>
</dbReference>
<dbReference type="GO" id="GO:0005739">
    <property type="term" value="C:mitochondrion"/>
    <property type="evidence" value="ECO:0007669"/>
    <property type="project" value="TreeGrafter"/>
</dbReference>
<dbReference type="Pfam" id="PF07973">
    <property type="entry name" value="tRNA_SAD"/>
    <property type="match status" value="1"/>
</dbReference>
<dbReference type="Gene3D" id="3.10.20.30">
    <property type="match status" value="1"/>
</dbReference>
<evidence type="ECO:0000259" key="13">
    <source>
        <dbReference type="PROSITE" id="PS50862"/>
    </source>
</evidence>
<keyword evidence="7" id="KW-0067">ATP-binding</keyword>
<accession>D8LZ57</accession>
<keyword evidence="4" id="KW-0963">Cytoplasm</keyword>
<comment type="subcellular location">
    <subcellularLocation>
        <location evidence="1">Cytoplasm</location>
    </subcellularLocation>
</comment>
<keyword evidence="9" id="KW-0030">Aminoacyl-tRNA synthetase</keyword>
<evidence type="ECO:0000256" key="2">
    <source>
        <dbReference type="ARBA" id="ARBA00008226"/>
    </source>
</evidence>
<dbReference type="InterPro" id="IPR012675">
    <property type="entry name" value="Beta-grasp_dom_sf"/>
</dbReference>
<organism evidence="15">
    <name type="scientific">Blastocystis hominis</name>
    <dbReference type="NCBI Taxonomy" id="12968"/>
    <lineage>
        <taxon>Eukaryota</taxon>
        <taxon>Sar</taxon>
        <taxon>Stramenopiles</taxon>
        <taxon>Bigyra</taxon>
        <taxon>Opalozoa</taxon>
        <taxon>Opalinata</taxon>
        <taxon>Blastocystidae</taxon>
        <taxon>Blastocystis</taxon>
    </lineage>
</organism>
<dbReference type="PROSITE" id="PS50862">
    <property type="entry name" value="AA_TRNA_LIGASE_II"/>
    <property type="match status" value="1"/>
</dbReference>
<keyword evidence="8" id="KW-0648">Protein biosynthesis</keyword>
<dbReference type="HAMAP" id="MF_00184">
    <property type="entry name" value="Thr_tRNA_synth"/>
    <property type="match status" value="1"/>
</dbReference>
<dbReference type="EC" id="6.1.1.3" evidence="3"/>
<evidence type="ECO:0000256" key="8">
    <source>
        <dbReference type="ARBA" id="ARBA00022917"/>
    </source>
</evidence>
<dbReference type="InterPro" id="IPR006195">
    <property type="entry name" value="aa-tRNA-synth_II"/>
</dbReference>
<dbReference type="InterPro" id="IPR002320">
    <property type="entry name" value="Thr-tRNA-ligase_IIa"/>
</dbReference>
<dbReference type="OMA" id="WYADGMY"/>
<dbReference type="Pfam" id="PF03129">
    <property type="entry name" value="HGTP_anticodon"/>
    <property type="match status" value="1"/>
</dbReference>
<dbReference type="Pfam" id="PF00587">
    <property type="entry name" value="tRNA-synt_2b"/>
    <property type="match status" value="1"/>
</dbReference>
<dbReference type="InterPro" id="IPR004154">
    <property type="entry name" value="Anticodon-bd"/>
</dbReference>
<sequence>MRSCLFVWKAKIGEFPRERGFSGKCIPVRLLRKSRGWLGRSCSHVWSSHETNRLIEGTEQNIKTSGLIGGEIEITKNAPWLSERLELFNQYFEEYKKSLAEKPRVDITITLPDGAVKTGKSWETTPLMIAEGISKGLAQHVVSARVLYEDASICSSCVNTEEPEERESCDEEEGELWDLTRPLEGNCKLWLLKFEDKGGKATFWHSSAHILGEAMENLYGVDLCIGPALTDGFYYDAYFGKMTVSEAECKDIEAEANRIIKEKQRFDRCELTKAQALELFKHNPFKTSIIRSKVPDGATTTVYRCGSLIDLCMGPHLPSTALVKGFAVVKNSACYWLGDAENDTLQRVYGISFPDAKELKEWKKFQEEAKKNDHRRLGEQQDLFFFHELSPGSCFFLPKGAYIYNKLIEFIRHEYHERGYTEVVSPNVYNLELWNISGHASHYRDSMFLFNCDDTEYGLKPMNCPGHCLMFKHAMHSYRELPIRFADFGVLHRNELSGALNGLTRVRRFQQDDAHIFCRPDQIKQEVSGVLDFMRHVYGIFGMSFNLELSTRPKKAMGDLALWQQAEASLTESLNEFIGEGNWKVNPGDGAFYGPKIDIKVMDALHRVHQTATIQLDFQLPIRFELEYKKADGSMERPVMVHRAILGSVERSFAILLEHFKGKWPFWLSPRQAIVIPVNATCMEYAQKVRQRLWDNYFQAEVDDTGRTLNKMVREAQLAQFNYILVVGNKEAETDTVTIRSRSNEIIGTKTVDECIAMFKEMEKNYQ</sequence>
<dbReference type="OrthoDB" id="5423599at2759"/>
<keyword evidence="6" id="KW-0547">Nucleotide-binding</keyword>
<evidence type="ECO:0000256" key="12">
    <source>
        <dbReference type="ARBA" id="ARBA00072369"/>
    </source>
</evidence>
<dbReference type="PANTHER" id="PTHR11451:SF46">
    <property type="entry name" value="THREONINE--TRNA LIGASE"/>
    <property type="match status" value="1"/>
</dbReference>
<keyword evidence="16" id="KW-1185">Reference proteome</keyword>
<dbReference type="EMBL" id="FN668640">
    <property type="protein sequence ID" value="CBK21096.2"/>
    <property type="molecule type" value="Genomic_DNA"/>
</dbReference>
<dbReference type="PANTHER" id="PTHR11451">
    <property type="entry name" value="THREONINE-TRNA LIGASE"/>
    <property type="match status" value="1"/>
</dbReference>
<dbReference type="InterPro" id="IPR045864">
    <property type="entry name" value="aa-tRNA-synth_II/BPL/LPL"/>
</dbReference>
<dbReference type="SMART" id="SM00863">
    <property type="entry name" value="tRNA_SAD"/>
    <property type="match status" value="1"/>
</dbReference>
<gene>
    <name evidence="15" type="ORF">GSBLH_T00001306001</name>
</gene>
<evidence type="ECO:0000256" key="5">
    <source>
        <dbReference type="ARBA" id="ARBA00022598"/>
    </source>
</evidence>
<keyword evidence="5" id="KW-0436">Ligase</keyword>
<comment type="similarity">
    <text evidence="2">Belongs to the class-II aminoacyl-tRNA synthetase family.</text>
</comment>
<dbReference type="NCBIfam" id="TIGR00418">
    <property type="entry name" value="thrS"/>
    <property type="match status" value="1"/>
</dbReference>
<dbReference type="FunFam" id="3.40.50.800:FF:000003">
    <property type="entry name" value="Threonine--tRNA ligase 2, cytoplasmic"/>
    <property type="match status" value="1"/>
</dbReference>
<dbReference type="SUPFAM" id="SSF55681">
    <property type="entry name" value="Class II aaRS and biotin synthetases"/>
    <property type="match status" value="1"/>
</dbReference>
<dbReference type="InterPro" id="IPR012947">
    <property type="entry name" value="tRNA_SAD"/>
</dbReference>
<evidence type="ECO:0000256" key="6">
    <source>
        <dbReference type="ARBA" id="ARBA00022741"/>
    </source>
</evidence>
<dbReference type="SUPFAM" id="SSF55186">
    <property type="entry name" value="ThrRS/AlaRS common domain"/>
    <property type="match status" value="1"/>
</dbReference>
<proteinExistence type="inferred from homology"/>
<protein>
    <recommendedName>
        <fullName evidence="12">Probable threonine--tRNA ligase, cytoplasmic</fullName>
        <ecNumber evidence="3">6.1.1.3</ecNumber>
    </recommendedName>
    <alternativeName>
        <fullName evidence="10">Threonyl-tRNA synthetase</fullName>
    </alternativeName>
</protein>
<dbReference type="FunFam" id="3.10.20.30:FF:000006">
    <property type="entry name" value="Threonine--tRNA ligase, cytoplasmic"/>
    <property type="match status" value="1"/>
</dbReference>
<dbReference type="GO" id="GO:0005524">
    <property type="term" value="F:ATP binding"/>
    <property type="evidence" value="ECO:0007669"/>
    <property type="project" value="UniProtKB-KW"/>
</dbReference>
<dbReference type="FunCoup" id="D8LZ57">
    <property type="interactions" value="337"/>
</dbReference>
<dbReference type="SUPFAM" id="SSF52954">
    <property type="entry name" value="Class II aaRS ABD-related"/>
    <property type="match status" value="1"/>
</dbReference>
<dbReference type="SUPFAM" id="SSF81271">
    <property type="entry name" value="TGS-like"/>
    <property type="match status" value="1"/>
</dbReference>
<evidence type="ECO:0000259" key="14">
    <source>
        <dbReference type="PROSITE" id="PS51880"/>
    </source>
</evidence>
<evidence type="ECO:0000313" key="16">
    <source>
        <dbReference type="Proteomes" id="UP000008312"/>
    </source>
</evidence>
<dbReference type="InterPro" id="IPR018163">
    <property type="entry name" value="Thr/Ala-tRNA-synth_IIc_edit"/>
</dbReference>
<evidence type="ECO:0000256" key="3">
    <source>
        <dbReference type="ARBA" id="ARBA00013163"/>
    </source>
</evidence>
<dbReference type="InterPro" id="IPR033728">
    <property type="entry name" value="ThrRS_core"/>
</dbReference>
<dbReference type="GO" id="GO:0004829">
    <property type="term" value="F:threonine-tRNA ligase activity"/>
    <property type="evidence" value="ECO:0007669"/>
    <property type="project" value="UniProtKB-EC"/>
</dbReference>
<evidence type="ECO:0000256" key="1">
    <source>
        <dbReference type="ARBA" id="ARBA00004496"/>
    </source>
</evidence>
<dbReference type="Gene3D" id="3.30.980.10">
    <property type="entry name" value="Threonyl-trna Synthetase, Chain A, domain 2"/>
    <property type="match status" value="1"/>
</dbReference>
<dbReference type="GeneID" id="24918573"/>
<dbReference type="InterPro" id="IPR004095">
    <property type="entry name" value="TGS"/>
</dbReference>
<dbReference type="CDD" id="cd00860">
    <property type="entry name" value="ThrRS_anticodon"/>
    <property type="match status" value="1"/>
</dbReference>
<dbReference type="FunFam" id="3.30.980.10:FF:000005">
    <property type="entry name" value="Threonyl-tRNA synthetase, mitochondrial"/>
    <property type="match status" value="1"/>
</dbReference>
<dbReference type="PRINTS" id="PR01047">
    <property type="entry name" value="TRNASYNTHTHR"/>
</dbReference>
<evidence type="ECO:0000256" key="9">
    <source>
        <dbReference type="ARBA" id="ARBA00023146"/>
    </source>
</evidence>
<dbReference type="InterPro" id="IPR002314">
    <property type="entry name" value="aa-tRNA-synt_IIb"/>
</dbReference>
<evidence type="ECO:0000256" key="10">
    <source>
        <dbReference type="ARBA" id="ARBA00031900"/>
    </source>
</evidence>
<dbReference type="InterPro" id="IPR036621">
    <property type="entry name" value="Anticodon-bd_dom_sf"/>
</dbReference>
<dbReference type="FunFam" id="3.30.930.10:FF:000019">
    <property type="entry name" value="Threonine--tRNA ligase"/>
    <property type="match status" value="1"/>
</dbReference>
<dbReference type="Gene3D" id="3.40.50.800">
    <property type="entry name" value="Anticodon-binding domain"/>
    <property type="match status" value="1"/>
</dbReference>
<dbReference type="PROSITE" id="PS51880">
    <property type="entry name" value="TGS"/>
    <property type="match status" value="1"/>
</dbReference>
<evidence type="ECO:0000256" key="11">
    <source>
        <dbReference type="ARBA" id="ARBA00049515"/>
    </source>
</evidence>
<dbReference type="Proteomes" id="UP000008312">
    <property type="component" value="Unassembled WGS sequence"/>
</dbReference>
<dbReference type="Gene3D" id="3.30.930.10">
    <property type="entry name" value="Bira Bifunctional Protein, Domain 2"/>
    <property type="match status" value="1"/>
</dbReference>
<comment type="catalytic activity">
    <reaction evidence="11">
        <text>tRNA(Thr) + L-threonine + ATP = L-threonyl-tRNA(Thr) + AMP + diphosphate + H(+)</text>
        <dbReference type="Rhea" id="RHEA:24624"/>
        <dbReference type="Rhea" id="RHEA-COMP:9670"/>
        <dbReference type="Rhea" id="RHEA-COMP:9704"/>
        <dbReference type="ChEBI" id="CHEBI:15378"/>
        <dbReference type="ChEBI" id="CHEBI:30616"/>
        <dbReference type="ChEBI" id="CHEBI:33019"/>
        <dbReference type="ChEBI" id="CHEBI:57926"/>
        <dbReference type="ChEBI" id="CHEBI:78442"/>
        <dbReference type="ChEBI" id="CHEBI:78534"/>
        <dbReference type="ChEBI" id="CHEBI:456215"/>
        <dbReference type="EC" id="6.1.1.3"/>
    </reaction>
</comment>
<dbReference type="CDD" id="cd00771">
    <property type="entry name" value="ThrRS_core"/>
    <property type="match status" value="1"/>
</dbReference>
<dbReference type="Pfam" id="PF02824">
    <property type="entry name" value="TGS"/>
    <property type="match status" value="1"/>
</dbReference>
<feature type="domain" description="Aminoacyl-transfer RNA synthetases class-II family profile" evidence="13">
    <location>
        <begin position="398"/>
        <end position="665"/>
    </location>
</feature>
<dbReference type="InterPro" id="IPR012676">
    <property type="entry name" value="TGS-like"/>
</dbReference>
<evidence type="ECO:0000256" key="7">
    <source>
        <dbReference type="ARBA" id="ARBA00022840"/>
    </source>
</evidence>
<dbReference type="GO" id="GO:0006435">
    <property type="term" value="P:threonyl-tRNA aminoacylation"/>
    <property type="evidence" value="ECO:0007669"/>
    <property type="project" value="InterPro"/>
</dbReference>
<dbReference type="InterPro" id="IPR047246">
    <property type="entry name" value="ThrRS_anticodon"/>
</dbReference>
<dbReference type="InParanoid" id="D8LZ57"/>
<dbReference type="AlphaFoldDB" id="D8LZ57"/>
<reference evidence="15" key="1">
    <citation type="submission" date="2010-02" db="EMBL/GenBank/DDBJ databases">
        <title>Sequencing and annotation of the Blastocystis hominis genome.</title>
        <authorList>
            <person name="Wincker P."/>
        </authorList>
    </citation>
    <scope>NUCLEOTIDE SEQUENCE</scope>
    <source>
        <strain evidence="15">Singapore isolate B</strain>
    </source>
</reference>